<feature type="signal peptide" evidence="1">
    <location>
        <begin position="1"/>
        <end position="25"/>
    </location>
</feature>
<accession>A0ABD1DKN1</accession>
<name>A0ABD1DKN1_CULPP</name>
<dbReference type="EMBL" id="JBEHCU010005291">
    <property type="protein sequence ID" value="KAL1400299.1"/>
    <property type="molecule type" value="Genomic_DNA"/>
</dbReference>
<proteinExistence type="predicted"/>
<comment type="caution">
    <text evidence="2">The sequence shown here is derived from an EMBL/GenBank/DDBJ whole genome shotgun (WGS) entry which is preliminary data.</text>
</comment>
<organism evidence="2 3">
    <name type="scientific">Culex pipiens pipiens</name>
    <name type="common">Northern house mosquito</name>
    <dbReference type="NCBI Taxonomy" id="38569"/>
    <lineage>
        <taxon>Eukaryota</taxon>
        <taxon>Metazoa</taxon>
        <taxon>Ecdysozoa</taxon>
        <taxon>Arthropoda</taxon>
        <taxon>Hexapoda</taxon>
        <taxon>Insecta</taxon>
        <taxon>Pterygota</taxon>
        <taxon>Neoptera</taxon>
        <taxon>Endopterygota</taxon>
        <taxon>Diptera</taxon>
        <taxon>Nematocera</taxon>
        <taxon>Culicoidea</taxon>
        <taxon>Culicidae</taxon>
        <taxon>Culicinae</taxon>
        <taxon>Culicini</taxon>
        <taxon>Culex</taxon>
        <taxon>Culex</taxon>
    </lineage>
</organism>
<protein>
    <recommendedName>
        <fullName evidence="4">Secreted protein</fullName>
    </recommendedName>
</protein>
<evidence type="ECO:0000313" key="3">
    <source>
        <dbReference type="Proteomes" id="UP001562425"/>
    </source>
</evidence>
<evidence type="ECO:0000256" key="1">
    <source>
        <dbReference type="SAM" id="SignalP"/>
    </source>
</evidence>
<gene>
    <name evidence="2" type="ORF">pipiens_007557</name>
</gene>
<dbReference type="Proteomes" id="UP001562425">
    <property type="component" value="Unassembled WGS sequence"/>
</dbReference>
<evidence type="ECO:0000313" key="2">
    <source>
        <dbReference type="EMBL" id="KAL1400299.1"/>
    </source>
</evidence>
<keyword evidence="3" id="KW-1185">Reference proteome</keyword>
<feature type="chain" id="PRO_5044864170" description="Secreted protein" evidence="1">
    <location>
        <begin position="26"/>
        <end position="133"/>
    </location>
</feature>
<dbReference type="AlphaFoldDB" id="A0ABD1DKN1"/>
<evidence type="ECO:0008006" key="4">
    <source>
        <dbReference type="Google" id="ProtNLM"/>
    </source>
</evidence>
<reference evidence="2 3" key="1">
    <citation type="submission" date="2024-05" db="EMBL/GenBank/DDBJ databases">
        <title>Culex pipiens pipiens assembly and annotation.</title>
        <authorList>
            <person name="Alout H."/>
            <person name="Durand T."/>
        </authorList>
    </citation>
    <scope>NUCLEOTIDE SEQUENCE [LARGE SCALE GENOMIC DNA]</scope>
    <source>
        <strain evidence="2">HA-2024</strain>
        <tissue evidence="2">Whole body</tissue>
    </source>
</reference>
<sequence length="133" mass="15094">MSSSWPSVAVGIALLLFAVTKSAYCIKCIECKSDLYEEACDAVGKVVTCNEDNASEHFRYLQKLDKSLQEPRWNKGYACMKIKVGNHRLVKGCIYANLDVCMAFRKRAKPAKPCSICQDNECNSIKYRDYYLN</sequence>
<keyword evidence="1" id="KW-0732">Signal</keyword>